<evidence type="ECO:0000313" key="2">
    <source>
        <dbReference type="Proteomes" id="UP000184139"/>
    </source>
</evidence>
<dbReference type="STRING" id="1121409.SAMN02745124_04377"/>
<dbReference type="InterPro" id="IPR016181">
    <property type="entry name" value="Acyl_CoA_acyltransferase"/>
</dbReference>
<proteinExistence type="predicted"/>
<accession>A0A1M5YT61</accession>
<dbReference type="SUPFAM" id="SSF55729">
    <property type="entry name" value="Acyl-CoA N-acyltransferases (Nat)"/>
    <property type="match status" value="1"/>
</dbReference>
<dbReference type="Proteomes" id="UP000184139">
    <property type="component" value="Unassembled WGS sequence"/>
</dbReference>
<sequence>MDLRYQWAKREDTPLIQEFIREQFGADSIQAASGRFDALFTEHPGGFHVALCCFARRIVGVRCYLPARIVCCQQEYQAAFPIDLMVSPEFRRKGISSLFVDMALERFKATVSSGQSTAQAAVYGKKKALIVAAYHKGYLVRRPSTSKGLKTTARDILSWVRWTVMNKPQIVNTDLNINDLNRIQNILSDRFGENDAGIATSGELLAWRYAGSFYQDCRLALLKIGEDSGVVAYRAKRDETQILDILCREKALDNLIRAAAVGLPGNRITAIFAGERLAGRFAAAGFFVRPQEARLTVYTKDMVLRERLQLADWKVFAGDSDTALREFPTEEEPCAIF</sequence>
<evidence type="ECO:0000313" key="1">
    <source>
        <dbReference type="EMBL" id="SHI14733.1"/>
    </source>
</evidence>
<gene>
    <name evidence="1" type="ORF">SAMN02745124_04377</name>
</gene>
<protein>
    <submittedName>
        <fullName evidence="1">Acetyltransferase (GNAT) domain-containing protein</fullName>
    </submittedName>
</protein>
<dbReference type="AlphaFoldDB" id="A0A1M5YT61"/>
<keyword evidence="2" id="KW-1185">Reference proteome</keyword>
<dbReference type="EMBL" id="FQXS01000053">
    <property type="protein sequence ID" value="SHI14733.1"/>
    <property type="molecule type" value="Genomic_DNA"/>
</dbReference>
<reference evidence="1 2" key="1">
    <citation type="submission" date="2016-11" db="EMBL/GenBank/DDBJ databases">
        <authorList>
            <person name="Jaros S."/>
            <person name="Januszkiewicz K."/>
            <person name="Wedrychowicz H."/>
        </authorList>
    </citation>
    <scope>NUCLEOTIDE SEQUENCE [LARGE SCALE GENOMIC DNA]</scope>
    <source>
        <strain evidence="1 2">DSM 9705</strain>
    </source>
</reference>
<dbReference type="Gene3D" id="3.40.630.30">
    <property type="match status" value="1"/>
</dbReference>
<dbReference type="RefSeq" id="WP_073379428.1">
    <property type="nucleotide sequence ID" value="NZ_FQXS01000053.1"/>
</dbReference>
<dbReference type="GO" id="GO:0016740">
    <property type="term" value="F:transferase activity"/>
    <property type="evidence" value="ECO:0007669"/>
    <property type="project" value="UniProtKB-KW"/>
</dbReference>
<keyword evidence="1" id="KW-0808">Transferase</keyword>
<organism evidence="1 2">
    <name type="scientific">Desulfofustis glycolicus DSM 9705</name>
    <dbReference type="NCBI Taxonomy" id="1121409"/>
    <lineage>
        <taxon>Bacteria</taxon>
        <taxon>Pseudomonadati</taxon>
        <taxon>Thermodesulfobacteriota</taxon>
        <taxon>Desulfobulbia</taxon>
        <taxon>Desulfobulbales</taxon>
        <taxon>Desulfocapsaceae</taxon>
        <taxon>Desulfofustis</taxon>
    </lineage>
</organism>
<name>A0A1M5YT61_9BACT</name>